<proteinExistence type="predicted"/>
<feature type="region of interest" description="Disordered" evidence="1">
    <location>
        <begin position="1"/>
        <end position="99"/>
    </location>
</feature>
<dbReference type="AlphaFoldDB" id="A0A1I5KDA2"/>
<organism evidence="2 3">
    <name type="scientific">Amycolatopsis arida</name>
    <dbReference type="NCBI Taxonomy" id="587909"/>
    <lineage>
        <taxon>Bacteria</taxon>
        <taxon>Bacillati</taxon>
        <taxon>Actinomycetota</taxon>
        <taxon>Actinomycetes</taxon>
        <taxon>Pseudonocardiales</taxon>
        <taxon>Pseudonocardiaceae</taxon>
        <taxon>Amycolatopsis</taxon>
    </lineage>
</organism>
<protein>
    <submittedName>
        <fullName evidence="2">Uncharacterized protein</fullName>
    </submittedName>
</protein>
<feature type="compositionally biased region" description="Polar residues" evidence="1">
    <location>
        <begin position="19"/>
        <end position="33"/>
    </location>
</feature>
<feature type="region of interest" description="Disordered" evidence="1">
    <location>
        <begin position="163"/>
        <end position="217"/>
    </location>
</feature>
<feature type="compositionally biased region" description="Low complexity" evidence="1">
    <location>
        <begin position="1"/>
        <end position="13"/>
    </location>
</feature>
<evidence type="ECO:0000313" key="2">
    <source>
        <dbReference type="EMBL" id="SFO82586.1"/>
    </source>
</evidence>
<name>A0A1I5KDA2_9PSEU</name>
<dbReference type="OrthoDB" id="3618464at2"/>
<feature type="compositionally biased region" description="Basic and acidic residues" evidence="1">
    <location>
        <begin position="60"/>
        <end position="99"/>
    </location>
</feature>
<evidence type="ECO:0000313" key="3">
    <source>
        <dbReference type="Proteomes" id="UP000198727"/>
    </source>
</evidence>
<feature type="compositionally biased region" description="Basic and acidic residues" evidence="1">
    <location>
        <begin position="189"/>
        <end position="204"/>
    </location>
</feature>
<feature type="compositionally biased region" description="Basic and acidic residues" evidence="1">
    <location>
        <begin position="35"/>
        <end position="52"/>
    </location>
</feature>
<accession>A0A1I5KDA2</accession>
<reference evidence="3" key="1">
    <citation type="submission" date="2016-10" db="EMBL/GenBank/DDBJ databases">
        <authorList>
            <person name="Varghese N."/>
            <person name="Submissions S."/>
        </authorList>
    </citation>
    <scope>NUCLEOTIDE SEQUENCE [LARGE SCALE GENOMIC DNA]</scope>
    <source>
        <strain evidence="3">CGMCC 4.5579</strain>
    </source>
</reference>
<evidence type="ECO:0000256" key="1">
    <source>
        <dbReference type="SAM" id="MobiDB-lite"/>
    </source>
</evidence>
<sequence>MTDTDTTADAPTDGEADNATRQPDSTGSSQASSPADDRSAQEEQEKDYRKLYEQVLAQSRKWESRAKENSAKAKRLDEIEEANRTEAEKHQARAEQAEARARAAITSAINAEIRAAAHGWANPADAPRYLDDKDRYVGDNGEIDLAAIAEDVAAVLKDRPHLAAAEAGRRGPNPDPGQGHRGGLSISDQIREAERKGDHREALRLKTQQLLARHDGR</sequence>
<dbReference type="EMBL" id="FOWW01000001">
    <property type="protein sequence ID" value="SFO82586.1"/>
    <property type="molecule type" value="Genomic_DNA"/>
</dbReference>
<gene>
    <name evidence="2" type="ORF">SAMN05421810_10184</name>
</gene>
<keyword evidence="3" id="KW-1185">Reference proteome</keyword>
<dbReference type="Proteomes" id="UP000198727">
    <property type="component" value="Unassembled WGS sequence"/>
</dbReference>
<dbReference type="RefSeq" id="WP_092526188.1">
    <property type="nucleotide sequence ID" value="NZ_FOWW01000001.1"/>
</dbReference>
<dbReference type="STRING" id="587909.SAMN05421810_10184"/>